<evidence type="ECO:0000313" key="2">
    <source>
        <dbReference type="Proteomes" id="UP000654452"/>
    </source>
</evidence>
<gene>
    <name evidence="1" type="ORF">JJL56_32280</name>
</gene>
<dbReference type="EMBL" id="JAEPIV010000066">
    <property type="protein sequence ID" value="MBK4723522.1"/>
    <property type="molecule type" value="Genomic_DNA"/>
</dbReference>
<proteinExistence type="predicted"/>
<comment type="caution">
    <text evidence="1">The sequence shown here is derived from an EMBL/GenBank/DDBJ whole genome shotgun (WGS) entry which is preliminary data.</text>
</comment>
<sequence length="95" mass="10607">MQKISWRQYRLDALDGLRCRRATIHGVEAEVVEMDYHEGCGWIWSVVVPLDPDRVPRESGIAATEEQAMAEAVSAADRCVSAHERAMLVADEPTP</sequence>
<organism evidence="1 2">
    <name type="scientific">Azospirillum aestuarii</name>
    <dbReference type="NCBI Taxonomy" id="2802052"/>
    <lineage>
        <taxon>Bacteria</taxon>
        <taxon>Pseudomonadati</taxon>
        <taxon>Pseudomonadota</taxon>
        <taxon>Alphaproteobacteria</taxon>
        <taxon>Rhodospirillales</taxon>
        <taxon>Azospirillaceae</taxon>
        <taxon>Azospirillum</taxon>
    </lineage>
</organism>
<protein>
    <submittedName>
        <fullName evidence="1">Uncharacterized protein</fullName>
    </submittedName>
</protein>
<evidence type="ECO:0000313" key="1">
    <source>
        <dbReference type="EMBL" id="MBK4723522.1"/>
    </source>
</evidence>
<name>A0ABS1I8W8_9PROT</name>
<dbReference type="RefSeq" id="WP_200487857.1">
    <property type="nucleotide sequence ID" value="NZ_JAEPIV010000066.1"/>
</dbReference>
<reference evidence="1 2" key="1">
    <citation type="submission" date="2021-01" db="EMBL/GenBank/DDBJ databases">
        <title>Azospirillum sp. YIM DDC1 draft genome.</title>
        <authorList>
            <person name="Wang Y.-X."/>
        </authorList>
    </citation>
    <scope>NUCLEOTIDE SEQUENCE [LARGE SCALE GENOMIC DNA]</scope>
    <source>
        <strain evidence="1 2">YIM DDC1</strain>
    </source>
</reference>
<accession>A0ABS1I8W8</accession>
<keyword evidence="2" id="KW-1185">Reference proteome</keyword>
<dbReference type="Proteomes" id="UP000654452">
    <property type="component" value="Unassembled WGS sequence"/>
</dbReference>